<proteinExistence type="predicted"/>
<sequence length="101" mass="11630">MIEYEDYGTATWRYWQKIRNDAGARGSFQSRPPVPVRAHVMFERDGEVWLDGTATRLGFDGAIFVEIKDRRVQAIGAWLPPDDVWWEGKPVSSQLRSAPYT</sequence>
<evidence type="ECO:0000313" key="1">
    <source>
        <dbReference type="EMBL" id="GGC41974.1"/>
    </source>
</evidence>
<organism evidence="1 2">
    <name type="scientific">Brevibacterium sediminis</name>
    <dbReference type="NCBI Taxonomy" id="1857024"/>
    <lineage>
        <taxon>Bacteria</taxon>
        <taxon>Bacillati</taxon>
        <taxon>Actinomycetota</taxon>
        <taxon>Actinomycetes</taxon>
        <taxon>Micrococcales</taxon>
        <taxon>Brevibacteriaceae</taxon>
        <taxon>Brevibacterium</taxon>
    </lineage>
</organism>
<keyword evidence="2" id="KW-1185">Reference proteome</keyword>
<evidence type="ECO:0000313" key="2">
    <source>
        <dbReference type="Proteomes" id="UP000632322"/>
    </source>
</evidence>
<reference evidence="2" key="1">
    <citation type="journal article" date="2019" name="Int. J. Syst. Evol. Microbiol.">
        <title>The Global Catalogue of Microorganisms (GCM) 10K type strain sequencing project: providing services to taxonomists for standard genome sequencing and annotation.</title>
        <authorList>
            <consortium name="The Broad Institute Genomics Platform"/>
            <consortium name="The Broad Institute Genome Sequencing Center for Infectious Disease"/>
            <person name="Wu L."/>
            <person name="Ma J."/>
        </authorList>
    </citation>
    <scope>NUCLEOTIDE SEQUENCE [LARGE SCALE GENOMIC DNA]</scope>
    <source>
        <strain evidence="2">CGMCC 1.15472</strain>
    </source>
</reference>
<protein>
    <submittedName>
        <fullName evidence="1">Uncharacterized protein</fullName>
    </submittedName>
</protein>
<name>A0ABQ1MKE5_9MICO</name>
<dbReference type="Proteomes" id="UP000632322">
    <property type="component" value="Unassembled WGS sequence"/>
</dbReference>
<comment type="caution">
    <text evidence="1">The sequence shown here is derived from an EMBL/GenBank/DDBJ whole genome shotgun (WGS) entry which is preliminary data.</text>
</comment>
<dbReference type="RefSeq" id="WP_181271799.1">
    <property type="nucleotide sequence ID" value="NZ_BMJG01000009.1"/>
</dbReference>
<gene>
    <name evidence="1" type="ORF">GCM10010974_25520</name>
</gene>
<dbReference type="EMBL" id="BMJG01000009">
    <property type="protein sequence ID" value="GGC41974.1"/>
    <property type="molecule type" value="Genomic_DNA"/>
</dbReference>
<accession>A0ABQ1MKE5</accession>